<proteinExistence type="predicted"/>
<feature type="compositionally biased region" description="Acidic residues" evidence="1">
    <location>
        <begin position="338"/>
        <end position="365"/>
    </location>
</feature>
<feature type="compositionally biased region" description="Polar residues" evidence="1">
    <location>
        <begin position="183"/>
        <end position="194"/>
    </location>
</feature>
<feature type="chain" id="PRO_5043131564" evidence="2">
    <location>
        <begin position="22"/>
        <end position="414"/>
    </location>
</feature>
<dbReference type="EMBL" id="UYSG01012164">
    <property type="protein sequence ID" value="VDL64399.1"/>
    <property type="molecule type" value="Genomic_DNA"/>
</dbReference>
<keyword evidence="2" id="KW-0732">Signal</keyword>
<feature type="compositionally biased region" description="Low complexity" evidence="1">
    <location>
        <begin position="196"/>
        <end position="211"/>
    </location>
</feature>
<evidence type="ECO:0000313" key="4">
    <source>
        <dbReference type="Proteomes" id="UP000274504"/>
    </source>
</evidence>
<reference evidence="5" key="1">
    <citation type="submission" date="2017-02" db="UniProtKB">
        <authorList>
            <consortium name="WormBaseParasite"/>
        </authorList>
    </citation>
    <scope>IDENTIFICATION</scope>
</reference>
<evidence type="ECO:0000313" key="3">
    <source>
        <dbReference type="EMBL" id="VDL64399.1"/>
    </source>
</evidence>
<feature type="compositionally biased region" description="Polar residues" evidence="1">
    <location>
        <begin position="396"/>
        <end position="414"/>
    </location>
</feature>
<feature type="compositionally biased region" description="Low complexity" evidence="1">
    <location>
        <begin position="322"/>
        <end position="337"/>
    </location>
</feature>
<gene>
    <name evidence="3" type="ORF">HDID_LOCUS10947</name>
</gene>
<name>A0A0R3SYV4_HYMDI</name>
<feature type="compositionally biased region" description="Low complexity" evidence="1">
    <location>
        <begin position="258"/>
        <end position="296"/>
    </location>
</feature>
<feature type="compositionally biased region" description="Low complexity" evidence="1">
    <location>
        <begin position="368"/>
        <end position="377"/>
    </location>
</feature>
<evidence type="ECO:0000256" key="2">
    <source>
        <dbReference type="SAM" id="SignalP"/>
    </source>
</evidence>
<accession>A0A0R3SYV4</accession>
<feature type="region of interest" description="Disordered" evidence="1">
    <location>
        <begin position="258"/>
        <end position="414"/>
    </location>
</feature>
<feature type="region of interest" description="Disordered" evidence="1">
    <location>
        <begin position="178"/>
        <end position="242"/>
    </location>
</feature>
<feature type="region of interest" description="Disordered" evidence="1">
    <location>
        <begin position="33"/>
        <end position="105"/>
    </location>
</feature>
<feature type="signal peptide" evidence="2">
    <location>
        <begin position="1"/>
        <end position="21"/>
    </location>
</feature>
<protein>
    <submittedName>
        <fullName evidence="5">ENT domain-containing protein</fullName>
    </submittedName>
</protein>
<dbReference type="Proteomes" id="UP000274504">
    <property type="component" value="Unassembled WGS sequence"/>
</dbReference>
<sequence length="414" mass="42928">MIPQVLCLFFHCLEELQVCEVVDLTSDNDDDFEVPTTRVESSLGTTTITTTTPHPLSPPVIQPPAQPQPSTVAAAAPPPTRASYLVIPPTPQQTDQHANPTVPGPATISVASTVPNLAPRVITSLNSMEGTRYVLVPTTQSSSGTTVHSFPIPIPKSAATVSAPVTAVPAQPVIPPPIIGHNPIQSPHLSSLLSAGSPQSTTSTNTSQDSTSGGGGGGLRSSRFKSTAKRRASNSLTSDISSLAGTGLTTSLLSTASDVQQSQSSSSAFPANLRTRTSARLSSSTVPSSVPTPSRNVARRGGRNNSGGGKRRRVHLGEEDGSTSVASSSTGAPSEDVNFGEDDDEDDENFDSNQDDDDDDSDDEWTPNKLNTSTSNSTRRKTLPSAAAILARRKSTTPGALSSEGANSGSSRRP</sequence>
<feature type="compositionally biased region" description="Pro residues" evidence="1">
    <location>
        <begin position="55"/>
        <end position="67"/>
    </location>
</feature>
<dbReference type="WBParaSite" id="HDID_0001094901-mRNA-1">
    <property type="protein sequence ID" value="HDID_0001094901-mRNA-1"/>
    <property type="gene ID" value="HDID_0001094901"/>
</dbReference>
<evidence type="ECO:0000256" key="1">
    <source>
        <dbReference type="SAM" id="MobiDB-lite"/>
    </source>
</evidence>
<dbReference type="AlphaFoldDB" id="A0A0R3SYV4"/>
<organism evidence="5">
    <name type="scientific">Hymenolepis diminuta</name>
    <name type="common">Rat tapeworm</name>
    <dbReference type="NCBI Taxonomy" id="6216"/>
    <lineage>
        <taxon>Eukaryota</taxon>
        <taxon>Metazoa</taxon>
        <taxon>Spiralia</taxon>
        <taxon>Lophotrochozoa</taxon>
        <taxon>Platyhelminthes</taxon>
        <taxon>Cestoda</taxon>
        <taxon>Eucestoda</taxon>
        <taxon>Cyclophyllidea</taxon>
        <taxon>Hymenolepididae</taxon>
        <taxon>Hymenolepis</taxon>
    </lineage>
</organism>
<feature type="compositionally biased region" description="Basic residues" evidence="1">
    <location>
        <begin position="222"/>
        <end position="232"/>
    </location>
</feature>
<reference evidence="3 4" key="2">
    <citation type="submission" date="2018-11" db="EMBL/GenBank/DDBJ databases">
        <authorList>
            <consortium name="Pathogen Informatics"/>
        </authorList>
    </citation>
    <scope>NUCLEOTIDE SEQUENCE [LARGE SCALE GENOMIC DNA]</scope>
</reference>
<evidence type="ECO:0000313" key="5">
    <source>
        <dbReference type="WBParaSite" id="HDID_0001094901-mRNA-1"/>
    </source>
</evidence>